<feature type="chain" id="PRO_5033473484" evidence="1">
    <location>
        <begin position="21"/>
        <end position="173"/>
    </location>
</feature>
<organism evidence="2 5">
    <name type="scientific">Puccinia graminis f. sp. tritici</name>
    <dbReference type="NCBI Taxonomy" id="56615"/>
    <lineage>
        <taxon>Eukaryota</taxon>
        <taxon>Fungi</taxon>
        <taxon>Dikarya</taxon>
        <taxon>Basidiomycota</taxon>
        <taxon>Pucciniomycotina</taxon>
        <taxon>Pucciniomycetes</taxon>
        <taxon>Pucciniales</taxon>
        <taxon>Pucciniaceae</taxon>
        <taxon>Puccinia</taxon>
    </lineage>
</organism>
<evidence type="ECO:0000256" key="1">
    <source>
        <dbReference type="SAM" id="SignalP"/>
    </source>
</evidence>
<protein>
    <submittedName>
        <fullName evidence="2">Uncharacterized protein</fullName>
    </submittedName>
</protein>
<evidence type="ECO:0000313" key="2">
    <source>
        <dbReference type="EMBL" id="KAA1076137.1"/>
    </source>
</evidence>
<accession>A0A5B0MG10</accession>
<dbReference type="EMBL" id="VSWC01000092">
    <property type="protein sequence ID" value="KAA1091508.1"/>
    <property type="molecule type" value="Genomic_DNA"/>
</dbReference>
<sequence length="173" mass="19872">MMKCTPFIVALIVWVTGLIANCLGNGYAPCVPSTAWKHESVMASGHENLEQLERMHGATTKLTIPARTPIPRRLAYRLGPWEVTFQWAIDANQCWIQNRSGSAIDYMLCDPERRHFLYYHSLQPGLPQLIDIPTDLAQGLLFLAIADPILQEFSYRNHPKDKAKKRKKKRMRR</sequence>
<dbReference type="AlphaFoldDB" id="A0A5B0MG10"/>
<proteinExistence type="predicted"/>
<reference evidence="4 5" key="1">
    <citation type="submission" date="2019-05" db="EMBL/GenBank/DDBJ databases">
        <title>Emergence of the Ug99 lineage of the wheat stem rust pathogen through somatic hybridization.</title>
        <authorList>
            <person name="Li F."/>
            <person name="Upadhyaya N.M."/>
            <person name="Sperschneider J."/>
            <person name="Matny O."/>
            <person name="Nguyen-Phuc H."/>
            <person name="Mago R."/>
            <person name="Raley C."/>
            <person name="Miller M.E."/>
            <person name="Silverstein K.A.T."/>
            <person name="Henningsen E."/>
            <person name="Hirsch C.D."/>
            <person name="Visser B."/>
            <person name="Pretorius Z.A."/>
            <person name="Steffenson B.J."/>
            <person name="Schwessinger B."/>
            <person name="Dodds P.N."/>
            <person name="Figueroa M."/>
        </authorList>
    </citation>
    <scope>NUCLEOTIDE SEQUENCE [LARGE SCALE GENOMIC DNA]</scope>
    <source>
        <strain evidence="3">21-0</strain>
        <strain evidence="2 5">Ug99</strain>
    </source>
</reference>
<dbReference type="EMBL" id="VDEP01000471">
    <property type="protein sequence ID" value="KAA1076137.1"/>
    <property type="molecule type" value="Genomic_DNA"/>
</dbReference>
<name>A0A5B0MG10_PUCGR</name>
<gene>
    <name evidence="3" type="ORF">PGT21_034968</name>
    <name evidence="2" type="ORF">PGTUg99_036268</name>
</gene>
<evidence type="ECO:0000313" key="5">
    <source>
        <dbReference type="Proteomes" id="UP000325313"/>
    </source>
</evidence>
<evidence type="ECO:0000313" key="4">
    <source>
        <dbReference type="Proteomes" id="UP000324748"/>
    </source>
</evidence>
<dbReference type="Proteomes" id="UP000324748">
    <property type="component" value="Unassembled WGS sequence"/>
</dbReference>
<evidence type="ECO:0000313" key="3">
    <source>
        <dbReference type="EMBL" id="KAA1091508.1"/>
    </source>
</evidence>
<feature type="signal peptide" evidence="1">
    <location>
        <begin position="1"/>
        <end position="20"/>
    </location>
</feature>
<dbReference type="Proteomes" id="UP000325313">
    <property type="component" value="Unassembled WGS sequence"/>
</dbReference>
<keyword evidence="1" id="KW-0732">Signal</keyword>
<keyword evidence="4" id="KW-1185">Reference proteome</keyword>
<dbReference type="OrthoDB" id="10272177at2759"/>
<comment type="caution">
    <text evidence="2">The sequence shown here is derived from an EMBL/GenBank/DDBJ whole genome shotgun (WGS) entry which is preliminary data.</text>
</comment>